<organism evidence="1 2">
    <name type="scientific">Potamilus streckersoni</name>
    <dbReference type="NCBI Taxonomy" id="2493646"/>
    <lineage>
        <taxon>Eukaryota</taxon>
        <taxon>Metazoa</taxon>
        <taxon>Spiralia</taxon>
        <taxon>Lophotrochozoa</taxon>
        <taxon>Mollusca</taxon>
        <taxon>Bivalvia</taxon>
        <taxon>Autobranchia</taxon>
        <taxon>Heteroconchia</taxon>
        <taxon>Palaeoheterodonta</taxon>
        <taxon>Unionida</taxon>
        <taxon>Unionoidea</taxon>
        <taxon>Unionidae</taxon>
        <taxon>Ambleminae</taxon>
        <taxon>Lampsilini</taxon>
        <taxon>Potamilus</taxon>
    </lineage>
</organism>
<protein>
    <submittedName>
        <fullName evidence="1">Uncharacterized protein</fullName>
    </submittedName>
</protein>
<sequence length="303" mass="34691">MPTGNPASVKIIENMNWTGRGLEISRSDWEVHKARKELDSPGVYILIGYEDDPDKPKIYIGQGEEVRSRIDSHYINKSFWDKLIIFISVNNSLNKGHITWLEYALIDLAKHHKRCTLDNVAKSTREPILADSEKADTKKFLEEILSILPLLDVKVFHPAEVTKVAPQDSRKPQTQNILDTLIVPANPEGFKKTFLGEHCWYAIRIAGHKLKDIKYIAAYETQTVNRAGVIQYYAEVKDIAEYGDGSKYRVNFDGEAKKINPIDFKGMKQGSMQNTRYTSFERLSKAKTWKDVFPPQSEVERES</sequence>
<evidence type="ECO:0000313" key="1">
    <source>
        <dbReference type="EMBL" id="KAK3596096.1"/>
    </source>
</evidence>
<gene>
    <name evidence="1" type="ORF">CHS0354_027366</name>
</gene>
<dbReference type="EMBL" id="JAEAOA010001653">
    <property type="protein sequence ID" value="KAK3596096.1"/>
    <property type="molecule type" value="Genomic_DNA"/>
</dbReference>
<reference evidence="1" key="3">
    <citation type="submission" date="2023-05" db="EMBL/GenBank/DDBJ databases">
        <authorList>
            <person name="Smith C.H."/>
        </authorList>
    </citation>
    <scope>NUCLEOTIDE SEQUENCE</scope>
    <source>
        <strain evidence="1">CHS0354</strain>
        <tissue evidence="1">Mantle</tissue>
    </source>
</reference>
<proteinExistence type="predicted"/>
<comment type="caution">
    <text evidence="1">The sequence shown here is derived from an EMBL/GenBank/DDBJ whole genome shotgun (WGS) entry which is preliminary data.</text>
</comment>
<dbReference type="AlphaFoldDB" id="A0AAE0SQS2"/>
<reference evidence="1" key="2">
    <citation type="journal article" date="2021" name="Genome Biol. Evol.">
        <title>Developing a high-quality reference genome for a parasitic bivalve with doubly uniparental inheritance (Bivalvia: Unionida).</title>
        <authorList>
            <person name="Smith C.H."/>
        </authorList>
    </citation>
    <scope>NUCLEOTIDE SEQUENCE</scope>
    <source>
        <strain evidence="1">CHS0354</strain>
        <tissue evidence="1">Mantle</tissue>
    </source>
</reference>
<accession>A0AAE0SQS2</accession>
<dbReference type="Proteomes" id="UP001195483">
    <property type="component" value="Unassembled WGS sequence"/>
</dbReference>
<dbReference type="CDD" id="cd10447">
    <property type="entry name" value="GIY-YIG_unchar_2"/>
    <property type="match status" value="1"/>
</dbReference>
<evidence type="ECO:0000313" key="2">
    <source>
        <dbReference type="Proteomes" id="UP001195483"/>
    </source>
</evidence>
<name>A0AAE0SQS2_9BIVA</name>
<keyword evidence="2" id="KW-1185">Reference proteome</keyword>
<reference evidence="1" key="1">
    <citation type="journal article" date="2021" name="Genome Biol. Evol.">
        <title>A High-Quality Reference Genome for a Parasitic Bivalve with Doubly Uniparental Inheritance (Bivalvia: Unionida).</title>
        <authorList>
            <person name="Smith C.H."/>
        </authorList>
    </citation>
    <scope>NUCLEOTIDE SEQUENCE</scope>
    <source>
        <strain evidence="1">CHS0354</strain>
    </source>
</reference>